<dbReference type="EMBL" id="KK114886">
    <property type="protein sequence ID" value="KFM63624.1"/>
    <property type="molecule type" value="Genomic_DNA"/>
</dbReference>
<evidence type="ECO:0000256" key="2">
    <source>
        <dbReference type="ARBA" id="ARBA00006370"/>
    </source>
</evidence>
<comment type="similarity">
    <text evidence="2">Belongs to the NPC2 family.</text>
</comment>
<evidence type="ECO:0000313" key="9">
    <source>
        <dbReference type="Proteomes" id="UP000054359"/>
    </source>
</evidence>
<dbReference type="SUPFAM" id="SSF81296">
    <property type="entry name" value="E set domains"/>
    <property type="match status" value="1"/>
</dbReference>
<dbReference type="InterPro" id="IPR033916">
    <property type="entry name" value="ML_Npc2-like"/>
</dbReference>
<sequence>MVFWVFLTTVLFAQAWGLKYTDCGSKTGKIIDVQLSGCEEADVCELKRGETYTYSLTFESLTDSESAKAVVHGVVSGISMPFPIPNADACENGNLECPLQSGQTYTYENEIEIRNTYPTVRADVKYELKDA</sequence>
<evidence type="ECO:0000256" key="1">
    <source>
        <dbReference type="ARBA" id="ARBA00004613"/>
    </source>
</evidence>
<dbReference type="PANTHER" id="PTHR11306:SF68">
    <property type="entry name" value="NPC INTRACELLULAR CHOLESTEROL TRANSPORTER 2"/>
    <property type="match status" value="1"/>
</dbReference>
<dbReference type="FunFam" id="2.60.40.770:FF:000001">
    <property type="entry name" value="NPC intracellular cholesterol transporter 2"/>
    <property type="match status" value="1"/>
</dbReference>
<evidence type="ECO:0000256" key="4">
    <source>
        <dbReference type="ARBA" id="ARBA00022729"/>
    </source>
</evidence>
<comment type="subcellular location">
    <subcellularLocation>
        <location evidence="1">Secreted</location>
    </subcellularLocation>
</comment>
<dbReference type="GO" id="GO:0032367">
    <property type="term" value="P:intracellular cholesterol transport"/>
    <property type="evidence" value="ECO:0007669"/>
    <property type="project" value="InterPro"/>
</dbReference>
<gene>
    <name evidence="8" type="ORF">X975_19961</name>
</gene>
<reference evidence="8 9" key="1">
    <citation type="submission" date="2013-11" db="EMBL/GenBank/DDBJ databases">
        <title>Genome sequencing of Stegodyphus mimosarum.</title>
        <authorList>
            <person name="Bechsgaard J."/>
        </authorList>
    </citation>
    <scope>NUCLEOTIDE SEQUENCE [LARGE SCALE GENOMIC DNA]</scope>
</reference>
<dbReference type="AlphaFoldDB" id="A0A087TET5"/>
<dbReference type="OrthoDB" id="4937502at2759"/>
<accession>A0A087TET5</accession>
<dbReference type="Proteomes" id="UP000054359">
    <property type="component" value="Unassembled WGS sequence"/>
</dbReference>
<dbReference type="PANTHER" id="PTHR11306">
    <property type="entry name" value="NIEMANN PICK TYPE C2 PROTEIN NPC2-RELATED"/>
    <property type="match status" value="1"/>
</dbReference>
<keyword evidence="9" id="KW-1185">Reference proteome</keyword>
<dbReference type="SMART" id="SM00737">
    <property type="entry name" value="ML"/>
    <property type="match status" value="1"/>
</dbReference>
<feature type="signal peptide" evidence="6">
    <location>
        <begin position="1"/>
        <end position="17"/>
    </location>
</feature>
<dbReference type="OMA" id="CETTDIC"/>
<dbReference type="Pfam" id="PF02221">
    <property type="entry name" value="E1_DerP2_DerF2"/>
    <property type="match status" value="1"/>
</dbReference>
<keyword evidence="4 6" id="KW-0732">Signal</keyword>
<dbReference type="STRING" id="407821.A0A087TET5"/>
<dbReference type="InterPro" id="IPR003172">
    <property type="entry name" value="ML_dom"/>
</dbReference>
<evidence type="ECO:0000256" key="5">
    <source>
        <dbReference type="ARBA" id="ARBA00023157"/>
    </source>
</evidence>
<dbReference type="InterPro" id="IPR014756">
    <property type="entry name" value="Ig_E-set"/>
</dbReference>
<dbReference type="CDD" id="cd00916">
    <property type="entry name" value="Npc2_like"/>
    <property type="match status" value="1"/>
</dbReference>
<dbReference type="InterPro" id="IPR039670">
    <property type="entry name" value="NPC2-like"/>
</dbReference>
<feature type="non-terminal residue" evidence="8">
    <location>
        <position position="131"/>
    </location>
</feature>
<name>A0A087TET5_STEMI</name>
<dbReference type="GO" id="GO:0032934">
    <property type="term" value="F:sterol binding"/>
    <property type="evidence" value="ECO:0007669"/>
    <property type="project" value="InterPro"/>
</dbReference>
<dbReference type="Gene3D" id="2.60.40.770">
    <property type="match status" value="1"/>
</dbReference>
<evidence type="ECO:0000259" key="7">
    <source>
        <dbReference type="SMART" id="SM00737"/>
    </source>
</evidence>
<dbReference type="GO" id="GO:0005576">
    <property type="term" value="C:extracellular region"/>
    <property type="evidence" value="ECO:0007669"/>
    <property type="project" value="UniProtKB-SubCell"/>
</dbReference>
<evidence type="ECO:0000313" key="8">
    <source>
        <dbReference type="EMBL" id="KFM63624.1"/>
    </source>
</evidence>
<protein>
    <submittedName>
        <fullName evidence="8">Epididymal secretory protein E1</fullName>
    </submittedName>
</protein>
<evidence type="ECO:0000256" key="6">
    <source>
        <dbReference type="SAM" id="SignalP"/>
    </source>
</evidence>
<organism evidence="8 9">
    <name type="scientific">Stegodyphus mimosarum</name>
    <name type="common">African social velvet spider</name>
    <dbReference type="NCBI Taxonomy" id="407821"/>
    <lineage>
        <taxon>Eukaryota</taxon>
        <taxon>Metazoa</taxon>
        <taxon>Ecdysozoa</taxon>
        <taxon>Arthropoda</taxon>
        <taxon>Chelicerata</taxon>
        <taxon>Arachnida</taxon>
        <taxon>Araneae</taxon>
        <taxon>Araneomorphae</taxon>
        <taxon>Entelegynae</taxon>
        <taxon>Eresoidea</taxon>
        <taxon>Eresidae</taxon>
        <taxon>Stegodyphus</taxon>
    </lineage>
</organism>
<feature type="domain" description="MD-2-related lipid-recognition" evidence="7">
    <location>
        <begin position="20"/>
        <end position="131"/>
    </location>
</feature>
<feature type="chain" id="PRO_5001829657" evidence="6">
    <location>
        <begin position="18"/>
        <end position="131"/>
    </location>
</feature>
<proteinExistence type="inferred from homology"/>
<keyword evidence="5" id="KW-1015">Disulfide bond</keyword>
<evidence type="ECO:0000256" key="3">
    <source>
        <dbReference type="ARBA" id="ARBA00022525"/>
    </source>
</evidence>
<keyword evidence="3" id="KW-0964">Secreted</keyword>